<keyword evidence="2" id="KW-1133">Transmembrane helix</keyword>
<sequence>PLVSSGIGRATGLSPETAGTGRVIPRQPSGVIAIFGALGSAFAAAIAALSSGSVVLGAFSGLAVTCCITGVATGDMLKRRILLSTEPGLVPD</sequence>
<proteinExistence type="predicted"/>
<keyword evidence="2" id="KW-0472">Membrane</keyword>
<protein>
    <submittedName>
        <fullName evidence="3">Uncharacterized protein</fullName>
    </submittedName>
</protein>
<dbReference type="EMBL" id="CAJNIZ010004297">
    <property type="protein sequence ID" value="CAE7231123.1"/>
    <property type="molecule type" value="Genomic_DNA"/>
</dbReference>
<dbReference type="AlphaFoldDB" id="A0A812KVW1"/>
<reference evidence="3" key="1">
    <citation type="submission" date="2021-02" db="EMBL/GenBank/DDBJ databases">
        <authorList>
            <person name="Dougan E. K."/>
            <person name="Rhodes N."/>
            <person name="Thang M."/>
            <person name="Chan C."/>
        </authorList>
    </citation>
    <scope>NUCLEOTIDE SEQUENCE</scope>
</reference>
<dbReference type="Proteomes" id="UP000649617">
    <property type="component" value="Unassembled WGS sequence"/>
</dbReference>
<keyword evidence="2" id="KW-0812">Transmembrane</keyword>
<evidence type="ECO:0000256" key="2">
    <source>
        <dbReference type="SAM" id="Phobius"/>
    </source>
</evidence>
<feature type="transmembrane region" description="Helical" evidence="2">
    <location>
        <begin position="30"/>
        <end position="49"/>
    </location>
</feature>
<comment type="caution">
    <text evidence="3">The sequence shown here is derived from an EMBL/GenBank/DDBJ whole genome shotgun (WGS) entry which is preliminary data.</text>
</comment>
<evidence type="ECO:0000313" key="4">
    <source>
        <dbReference type="Proteomes" id="UP000649617"/>
    </source>
</evidence>
<accession>A0A812KVW1</accession>
<organism evidence="3 4">
    <name type="scientific">Symbiodinium pilosum</name>
    <name type="common">Dinoflagellate</name>
    <dbReference type="NCBI Taxonomy" id="2952"/>
    <lineage>
        <taxon>Eukaryota</taxon>
        <taxon>Sar</taxon>
        <taxon>Alveolata</taxon>
        <taxon>Dinophyceae</taxon>
        <taxon>Suessiales</taxon>
        <taxon>Symbiodiniaceae</taxon>
        <taxon>Symbiodinium</taxon>
    </lineage>
</organism>
<name>A0A812KVW1_SYMPI</name>
<feature type="transmembrane region" description="Helical" evidence="2">
    <location>
        <begin position="55"/>
        <end position="74"/>
    </location>
</feature>
<evidence type="ECO:0000256" key="1">
    <source>
        <dbReference type="SAM" id="MobiDB-lite"/>
    </source>
</evidence>
<feature type="non-terminal residue" evidence="3">
    <location>
        <position position="92"/>
    </location>
</feature>
<gene>
    <name evidence="3" type="ORF">SPIL2461_LOCUS3522</name>
</gene>
<evidence type="ECO:0000313" key="3">
    <source>
        <dbReference type="EMBL" id="CAE7231123.1"/>
    </source>
</evidence>
<feature type="region of interest" description="Disordered" evidence="1">
    <location>
        <begin position="1"/>
        <end position="21"/>
    </location>
</feature>
<keyword evidence="4" id="KW-1185">Reference proteome</keyword>